<dbReference type="AlphaFoldDB" id="A0A016WRT1"/>
<evidence type="ECO:0000313" key="3">
    <source>
        <dbReference type="Proteomes" id="UP000024635"/>
    </source>
</evidence>
<feature type="chain" id="PRO_5001494956" evidence="1">
    <location>
        <begin position="22"/>
        <end position="140"/>
    </location>
</feature>
<comment type="caution">
    <text evidence="2">The sequence shown here is derived from an EMBL/GenBank/DDBJ whole genome shotgun (WGS) entry which is preliminary data.</text>
</comment>
<dbReference type="Proteomes" id="UP000024635">
    <property type="component" value="Unassembled WGS sequence"/>
</dbReference>
<gene>
    <name evidence="2" type="primary">Acey_s0535.g3078</name>
    <name evidence="2" type="ORF">Y032_0535g3078</name>
</gene>
<feature type="signal peptide" evidence="1">
    <location>
        <begin position="1"/>
        <end position="21"/>
    </location>
</feature>
<dbReference type="EMBL" id="JARK01000135">
    <property type="protein sequence ID" value="EYC42311.1"/>
    <property type="molecule type" value="Genomic_DNA"/>
</dbReference>
<evidence type="ECO:0000313" key="2">
    <source>
        <dbReference type="EMBL" id="EYC42311.1"/>
    </source>
</evidence>
<evidence type="ECO:0000256" key="1">
    <source>
        <dbReference type="SAM" id="SignalP"/>
    </source>
</evidence>
<protein>
    <submittedName>
        <fullName evidence="2">Uncharacterized protein</fullName>
    </submittedName>
</protein>
<keyword evidence="3" id="KW-1185">Reference proteome</keyword>
<keyword evidence="1" id="KW-0732">Signal</keyword>
<sequence>MFRSAVLLSFLFVLKTHYAAAAADASAGGSAAIPGIGNAAANIGAAIGGLPDVSCFAFDLLSATIFDVQVMGTVGNVVDTASGAANNLAGAAGGIAGQLPIAGPLLQQLLGTVLGLLGAVLGIAHQLPQPSASASMQAST</sequence>
<reference evidence="3" key="1">
    <citation type="journal article" date="2015" name="Nat. Genet.">
        <title>The genome and transcriptome of the zoonotic hookworm Ancylostoma ceylanicum identify infection-specific gene families.</title>
        <authorList>
            <person name="Schwarz E.M."/>
            <person name="Hu Y."/>
            <person name="Antoshechkin I."/>
            <person name="Miller M.M."/>
            <person name="Sternberg P.W."/>
            <person name="Aroian R.V."/>
        </authorList>
    </citation>
    <scope>NUCLEOTIDE SEQUENCE</scope>
    <source>
        <strain evidence="3">HY135</strain>
    </source>
</reference>
<organism evidence="2 3">
    <name type="scientific">Ancylostoma ceylanicum</name>
    <dbReference type="NCBI Taxonomy" id="53326"/>
    <lineage>
        <taxon>Eukaryota</taxon>
        <taxon>Metazoa</taxon>
        <taxon>Ecdysozoa</taxon>
        <taxon>Nematoda</taxon>
        <taxon>Chromadorea</taxon>
        <taxon>Rhabditida</taxon>
        <taxon>Rhabditina</taxon>
        <taxon>Rhabditomorpha</taxon>
        <taxon>Strongyloidea</taxon>
        <taxon>Ancylostomatidae</taxon>
        <taxon>Ancylostomatinae</taxon>
        <taxon>Ancylostoma</taxon>
    </lineage>
</organism>
<accession>A0A016WRT1</accession>
<proteinExistence type="predicted"/>
<name>A0A016WRT1_9BILA</name>